<dbReference type="SUPFAM" id="SSF144052">
    <property type="entry name" value="Thermophilic metalloprotease-like"/>
    <property type="match status" value="1"/>
</dbReference>
<dbReference type="PANTHER" id="PTHR34448">
    <property type="entry name" value="AMINOPEPTIDASE"/>
    <property type="match status" value="1"/>
</dbReference>
<evidence type="ECO:0000256" key="5">
    <source>
        <dbReference type="ARBA" id="ARBA00022438"/>
    </source>
</evidence>
<dbReference type="InterPro" id="IPR052170">
    <property type="entry name" value="M29_Exopeptidase"/>
</dbReference>
<dbReference type="Pfam" id="PF02073">
    <property type="entry name" value="Peptidase_M29"/>
    <property type="match status" value="1"/>
</dbReference>
<evidence type="ECO:0000256" key="6">
    <source>
        <dbReference type="ARBA" id="ARBA00022670"/>
    </source>
</evidence>
<keyword evidence="6" id="KW-0645">Protease</keyword>
<protein>
    <submittedName>
        <fullName evidence="10">Peptidase M29 aminopeptidase II</fullName>
    </submittedName>
</protein>
<dbReference type="STRING" id="316274.Haur_2642"/>
<evidence type="ECO:0000256" key="1">
    <source>
        <dbReference type="ARBA" id="ARBA00001941"/>
    </source>
</evidence>
<evidence type="ECO:0000256" key="4">
    <source>
        <dbReference type="ARBA" id="ARBA00008236"/>
    </source>
</evidence>
<comment type="cofactor">
    <cofactor evidence="2">
        <name>Mg(2+)</name>
        <dbReference type="ChEBI" id="CHEBI:18420"/>
    </cofactor>
</comment>
<evidence type="ECO:0000313" key="11">
    <source>
        <dbReference type="Proteomes" id="UP000000787"/>
    </source>
</evidence>
<evidence type="ECO:0000256" key="7">
    <source>
        <dbReference type="ARBA" id="ARBA00022723"/>
    </source>
</evidence>
<comment type="cofactor">
    <cofactor evidence="1">
        <name>Co(2+)</name>
        <dbReference type="ChEBI" id="CHEBI:48828"/>
    </cofactor>
</comment>
<keyword evidence="5 10" id="KW-0031">Aminopeptidase</keyword>
<dbReference type="InParanoid" id="A9B102"/>
<name>A9B102_HERA2</name>
<dbReference type="BioCyc" id="HAUR316274:GHYA-2672-MONOMER"/>
<dbReference type="InterPro" id="IPR000787">
    <property type="entry name" value="Peptidase_M29"/>
</dbReference>
<dbReference type="GO" id="GO:0004177">
    <property type="term" value="F:aminopeptidase activity"/>
    <property type="evidence" value="ECO:0007669"/>
    <property type="project" value="UniProtKB-KW"/>
</dbReference>
<dbReference type="FunCoup" id="A9B102">
    <property type="interactions" value="1"/>
</dbReference>
<dbReference type="HOGENOM" id="CLU_057697_0_0_0"/>
<dbReference type="KEGG" id="hau:Haur_2642"/>
<dbReference type="AlphaFoldDB" id="A9B102"/>
<reference evidence="10 11" key="1">
    <citation type="journal article" date="2011" name="Stand. Genomic Sci.">
        <title>Complete genome sequence of the filamentous gliding predatory bacterium Herpetosiphon aurantiacus type strain (114-95(T)).</title>
        <authorList>
            <person name="Kiss H."/>
            <person name="Nett M."/>
            <person name="Domin N."/>
            <person name="Martin K."/>
            <person name="Maresca J.A."/>
            <person name="Copeland A."/>
            <person name="Lapidus A."/>
            <person name="Lucas S."/>
            <person name="Berry K.W."/>
            <person name="Glavina Del Rio T."/>
            <person name="Dalin E."/>
            <person name="Tice H."/>
            <person name="Pitluck S."/>
            <person name="Richardson P."/>
            <person name="Bruce D."/>
            <person name="Goodwin L."/>
            <person name="Han C."/>
            <person name="Detter J.C."/>
            <person name="Schmutz J."/>
            <person name="Brettin T."/>
            <person name="Land M."/>
            <person name="Hauser L."/>
            <person name="Kyrpides N.C."/>
            <person name="Ivanova N."/>
            <person name="Goker M."/>
            <person name="Woyke T."/>
            <person name="Klenk H.P."/>
            <person name="Bryant D.A."/>
        </authorList>
    </citation>
    <scope>NUCLEOTIDE SEQUENCE [LARGE SCALE GENOMIC DNA]</scope>
    <source>
        <strain evidence="11">ATCC 23779 / DSM 785 / 114-95</strain>
    </source>
</reference>
<dbReference type="Proteomes" id="UP000000787">
    <property type="component" value="Chromosome"/>
</dbReference>
<dbReference type="eggNOG" id="COG2309">
    <property type="taxonomic scope" value="Bacteria"/>
</dbReference>
<keyword evidence="7" id="KW-0479">Metal-binding</keyword>
<comment type="cofactor">
    <cofactor evidence="3">
        <name>Zn(2+)</name>
        <dbReference type="ChEBI" id="CHEBI:29105"/>
    </cofactor>
</comment>
<dbReference type="Gene3D" id="3.40.1830.10">
    <property type="entry name" value="Thermophilic metalloprotease (M29)"/>
    <property type="match status" value="1"/>
</dbReference>
<evidence type="ECO:0000256" key="2">
    <source>
        <dbReference type="ARBA" id="ARBA00001946"/>
    </source>
</evidence>
<dbReference type="GO" id="GO:0046872">
    <property type="term" value="F:metal ion binding"/>
    <property type="evidence" value="ECO:0007669"/>
    <property type="project" value="UniProtKB-KW"/>
</dbReference>
<dbReference type="GO" id="GO:0008237">
    <property type="term" value="F:metallopeptidase activity"/>
    <property type="evidence" value="ECO:0007669"/>
    <property type="project" value="UniProtKB-KW"/>
</dbReference>
<gene>
    <name evidence="10" type="ordered locus">Haur_2642</name>
</gene>
<evidence type="ECO:0000256" key="3">
    <source>
        <dbReference type="ARBA" id="ARBA00001947"/>
    </source>
</evidence>
<keyword evidence="8" id="KW-0378">Hydrolase</keyword>
<accession>A9B102</accession>
<keyword evidence="11" id="KW-1185">Reference proteome</keyword>
<evidence type="ECO:0000313" key="10">
    <source>
        <dbReference type="EMBL" id="ABX05280.1"/>
    </source>
</evidence>
<organism evidence="10 11">
    <name type="scientific">Herpetosiphon aurantiacus (strain ATCC 23779 / DSM 785 / 114-95)</name>
    <dbReference type="NCBI Taxonomy" id="316274"/>
    <lineage>
        <taxon>Bacteria</taxon>
        <taxon>Bacillati</taxon>
        <taxon>Chloroflexota</taxon>
        <taxon>Chloroflexia</taxon>
        <taxon>Herpetosiphonales</taxon>
        <taxon>Herpetosiphonaceae</taxon>
        <taxon>Herpetosiphon</taxon>
    </lineage>
</organism>
<dbReference type="PANTHER" id="PTHR34448:SF1">
    <property type="entry name" value="BLL6088 PROTEIN"/>
    <property type="match status" value="1"/>
</dbReference>
<keyword evidence="9" id="KW-0482">Metalloprotease</keyword>
<evidence type="ECO:0000256" key="9">
    <source>
        <dbReference type="ARBA" id="ARBA00023049"/>
    </source>
</evidence>
<proteinExistence type="inferred from homology"/>
<dbReference type="InterPro" id="IPR035097">
    <property type="entry name" value="M29_N-terminal"/>
</dbReference>
<dbReference type="EMBL" id="CP000875">
    <property type="protein sequence ID" value="ABX05280.1"/>
    <property type="molecule type" value="Genomic_DNA"/>
</dbReference>
<sequence>MFDQRWQQLAKIIVHHSLELQPNDLLRIQAEAIAKPLLYALYREALHAGALVIPKIVDPVFEEIMLKEGTPEQLQFVPSTLVHEIETMTTWCDIYSEINTKHFNQADQQRQLLRRKAFGPVQVLFDSRAAQNQLRWCDVLYPTEAFAQDAGMSLWDFEDLVVKSYLLDHPDPVTAWQTIHQQQQKVTHFLNSCRSIRIEGPDVDLSYRCEDRIWINCAGKRNLPDGEVFTAPIEDSVNGRLKISYPSIYQGNLVSGIQLVIEDGKVTQATAEQGQDFLHTMLDLDAGARYIGEVAFGLNPGITKPTGHTIFDEKMAGTMHLALGRAYPECGGKNESTLHWDLVCDLHQAEVYANNALCYKNGEFII</sequence>
<dbReference type="GO" id="GO:0006508">
    <property type="term" value="P:proteolysis"/>
    <property type="evidence" value="ECO:0007669"/>
    <property type="project" value="UniProtKB-KW"/>
</dbReference>
<comment type="similarity">
    <text evidence="4">Belongs to the peptidase M29 family.</text>
</comment>
<evidence type="ECO:0000256" key="8">
    <source>
        <dbReference type="ARBA" id="ARBA00022801"/>
    </source>
</evidence>